<evidence type="ECO:0000313" key="3">
    <source>
        <dbReference type="Proteomes" id="UP001297581"/>
    </source>
</evidence>
<protein>
    <submittedName>
        <fullName evidence="2">TapY2 family type IVa secretion system protein</fullName>
    </submittedName>
</protein>
<keyword evidence="1" id="KW-0732">Signal</keyword>
<sequence length="104" mass="11148">MRTNILPLALLGAISLGAGAETTAEVATFKCFLDTNAGQGVYSFTWPEADTQREMLALAGSPLVNSAMAAMGVRVYAKKVFECVPEHGSFASPKARKLDEERPR</sequence>
<feature type="signal peptide" evidence="1">
    <location>
        <begin position="1"/>
        <end position="20"/>
    </location>
</feature>
<gene>
    <name evidence="2" type="ORF">MJ923_03725</name>
</gene>
<dbReference type="NCBIfam" id="NF038109">
    <property type="entry name" value="tapY2_fam"/>
    <property type="match status" value="1"/>
</dbReference>
<dbReference type="InterPro" id="IPR049848">
    <property type="entry name" value="TapY2-like"/>
</dbReference>
<proteinExistence type="predicted"/>
<dbReference type="AlphaFoldDB" id="A0AAJ1BES5"/>
<dbReference type="EMBL" id="JAKUDL010000001">
    <property type="protein sequence ID" value="MCH4293412.1"/>
    <property type="molecule type" value="Genomic_DNA"/>
</dbReference>
<keyword evidence="3" id="KW-1185">Reference proteome</keyword>
<reference evidence="2 3" key="1">
    <citation type="submission" date="2022-02" db="EMBL/GenBank/DDBJ databases">
        <title>The genome sequence of Shewanella sp. 3B26.</title>
        <authorList>
            <person name="Du J."/>
        </authorList>
    </citation>
    <scope>NUCLEOTIDE SEQUENCE [LARGE SCALE GENOMIC DNA]</scope>
    <source>
        <strain evidence="2 3">3B26</strain>
    </source>
</reference>
<comment type="caution">
    <text evidence="2">The sequence shown here is derived from an EMBL/GenBank/DDBJ whole genome shotgun (WGS) entry which is preliminary data.</text>
</comment>
<evidence type="ECO:0000313" key="2">
    <source>
        <dbReference type="EMBL" id="MCH4293412.1"/>
    </source>
</evidence>
<accession>A0AAJ1BES5</accession>
<dbReference type="RefSeq" id="WP_240589949.1">
    <property type="nucleotide sequence ID" value="NZ_JAKUDL010000001.1"/>
</dbReference>
<name>A0AAJ1BES5_9GAMM</name>
<feature type="chain" id="PRO_5042617695" evidence="1">
    <location>
        <begin position="21"/>
        <end position="104"/>
    </location>
</feature>
<evidence type="ECO:0000256" key="1">
    <source>
        <dbReference type="SAM" id="SignalP"/>
    </source>
</evidence>
<dbReference type="Proteomes" id="UP001297581">
    <property type="component" value="Unassembled WGS sequence"/>
</dbReference>
<organism evidence="2 3">
    <name type="scientific">Shewanella zhuhaiensis</name>
    <dbReference type="NCBI Taxonomy" id="2919576"/>
    <lineage>
        <taxon>Bacteria</taxon>
        <taxon>Pseudomonadati</taxon>
        <taxon>Pseudomonadota</taxon>
        <taxon>Gammaproteobacteria</taxon>
        <taxon>Alteromonadales</taxon>
        <taxon>Shewanellaceae</taxon>
        <taxon>Shewanella</taxon>
    </lineage>
</organism>